<dbReference type="Gene3D" id="3.30.1490.190">
    <property type="match status" value="1"/>
</dbReference>
<feature type="binding site" evidence="7">
    <location>
        <position position="139"/>
    </location>
    <ligand>
        <name>Zn(2+)</name>
        <dbReference type="ChEBI" id="CHEBI:29105"/>
    </ligand>
</feature>
<accession>A0A140L6G4</accession>
<dbReference type="InterPro" id="IPR036388">
    <property type="entry name" value="WH-like_DNA-bd_sf"/>
</dbReference>
<dbReference type="InterPro" id="IPR043135">
    <property type="entry name" value="Fur_C"/>
</dbReference>
<evidence type="ECO:0000256" key="5">
    <source>
        <dbReference type="ARBA" id="ARBA00023125"/>
    </source>
</evidence>
<keyword evidence="5" id="KW-0238">DNA-binding</keyword>
<dbReference type="GO" id="GO:1900376">
    <property type="term" value="P:regulation of secondary metabolite biosynthetic process"/>
    <property type="evidence" value="ECO:0007669"/>
    <property type="project" value="TreeGrafter"/>
</dbReference>
<evidence type="ECO:0000256" key="1">
    <source>
        <dbReference type="ARBA" id="ARBA00007957"/>
    </source>
</evidence>
<evidence type="ECO:0000256" key="6">
    <source>
        <dbReference type="ARBA" id="ARBA00023163"/>
    </source>
</evidence>
<comment type="cofactor">
    <cofactor evidence="7">
        <name>Zn(2+)</name>
        <dbReference type="ChEBI" id="CHEBI:29105"/>
    </cofactor>
    <text evidence="7">Binds 1 zinc ion per subunit.</text>
</comment>
<keyword evidence="10" id="KW-1185">Reference proteome</keyword>
<name>A0A140L6G4_9FIRM</name>
<protein>
    <submittedName>
        <fullName evidence="9">Ferric uptake regulation protein</fullName>
    </submittedName>
</protein>
<comment type="similarity">
    <text evidence="1">Belongs to the Fur family.</text>
</comment>
<dbReference type="AlphaFoldDB" id="A0A140L6G4"/>
<keyword evidence="7" id="KW-0479">Metal-binding</keyword>
<dbReference type="Pfam" id="PF01475">
    <property type="entry name" value="FUR"/>
    <property type="match status" value="1"/>
</dbReference>
<keyword evidence="6" id="KW-0804">Transcription</keyword>
<evidence type="ECO:0000256" key="8">
    <source>
        <dbReference type="PIRSR" id="PIRSR602481-2"/>
    </source>
</evidence>
<keyword evidence="8" id="KW-0408">Iron</keyword>
<gene>
    <name evidence="9" type="primary">fur_2</name>
    <name evidence="9" type="ORF">AN619_10960</name>
</gene>
<evidence type="ECO:0000256" key="7">
    <source>
        <dbReference type="PIRSR" id="PIRSR602481-1"/>
    </source>
</evidence>
<feature type="binding site" evidence="8">
    <location>
        <position position="151"/>
    </location>
    <ligand>
        <name>Fe cation</name>
        <dbReference type="ChEBI" id="CHEBI:24875"/>
    </ligand>
</feature>
<sequence>MISGRQAFDKTCLLSISFSLNLWPYYYTIILIDCPGVKIVIDRNQIEQKLKNHGYKLTHQRKAIIDVLVEHKGHFLSAEEIYLKSKEKCSQTNFSTIYRNLEIFVNTNIIHKTQIKEGVYSYELVCSDEHHHHLICKGCGKTEAIDFCPIEALKKTFQPKNFTLTDHKFELYGYCHQCHRDQR</sequence>
<dbReference type="SUPFAM" id="SSF46785">
    <property type="entry name" value="Winged helix' DNA-binding domain"/>
    <property type="match status" value="1"/>
</dbReference>
<dbReference type="GO" id="GO:0045892">
    <property type="term" value="P:negative regulation of DNA-templated transcription"/>
    <property type="evidence" value="ECO:0007669"/>
    <property type="project" value="TreeGrafter"/>
</dbReference>
<dbReference type="PANTHER" id="PTHR33202:SF7">
    <property type="entry name" value="FERRIC UPTAKE REGULATION PROTEIN"/>
    <property type="match status" value="1"/>
</dbReference>
<dbReference type="Proteomes" id="UP000070456">
    <property type="component" value="Unassembled WGS sequence"/>
</dbReference>
<reference evidence="9 10" key="1">
    <citation type="submission" date="2015-12" db="EMBL/GenBank/DDBJ databases">
        <title>Draft genome sequence of the thermoanaerobe Thermotalea metallivorans, an isolate from the runoff channel of the Great Artesian Basin, Australia.</title>
        <authorList>
            <person name="Patel B.K."/>
        </authorList>
    </citation>
    <scope>NUCLEOTIDE SEQUENCE [LARGE SCALE GENOMIC DNA]</scope>
    <source>
        <strain evidence="9 10">B2-1</strain>
    </source>
</reference>
<keyword evidence="4" id="KW-0805">Transcription regulation</keyword>
<feature type="binding site" evidence="8">
    <location>
        <position position="130"/>
    </location>
    <ligand>
        <name>Fe cation</name>
        <dbReference type="ChEBI" id="CHEBI:24875"/>
    </ligand>
</feature>
<dbReference type="EMBL" id="LOEE01000028">
    <property type="protein sequence ID" value="KXG76139.1"/>
    <property type="molecule type" value="Genomic_DNA"/>
</dbReference>
<dbReference type="Gene3D" id="1.10.10.10">
    <property type="entry name" value="Winged helix-like DNA-binding domain superfamily/Winged helix DNA-binding domain"/>
    <property type="match status" value="1"/>
</dbReference>
<proteinExistence type="inferred from homology"/>
<feature type="binding site" evidence="7">
    <location>
        <position position="178"/>
    </location>
    <ligand>
        <name>Zn(2+)</name>
        <dbReference type="ChEBI" id="CHEBI:29105"/>
    </ligand>
</feature>
<dbReference type="GO" id="GO:0008270">
    <property type="term" value="F:zinc ion binding"/>
    <property type="evidence" value="ECO:0007669"/>
    <property type="project" value="TreeGrafter"/>
</dbReference>
<keyword evidence="3 7" id="KW-0862">Zinc</keyword>
<dbReference type="InterPro" id="IPR002481">
    <property type="entry name" value="FUR"/>
</dbReference>
<dbReference type="GO" id="GO:0000976">
    <property type="term" value="F:transcription cis-regulatory region binding"/>
    <property type="evidence" value="ECO:0007669"/>
    <property type="project" value="TreeGrafter"/>
</dbReference>
<dbReference type="PANTHER" id="PTHR33202">
    <property type="entry name" value="ZINC UPTAKE REGULATION PROTEIN"/>
    <property type="match status" value="1"/>
</dbReference>
<organism evidence="9 10">
    <name type="scientific">Thermotalea metallivorans</name>
    <dbReference type="NCBI Taxonomy" id="520762"/>
    <lineage>
        <taxon>Bacteria</taxon>
        <taxon>Bacillati</taxon>
        <taxon>Bacillota</taxon>
        <taxon>Clostridia</taxon>
        <taxon>Peptostreptococcales</taxon>
        <taxon>Thermotaleaceae</taxon>
        <taxon>Thermotalea</taxon>
    </lineage>
</organism>
<evidence type="ECO:0000256" key="4">
    <source>
        <dbReference type="ARBA" id="ARBA00023015"/>
    </source>
</evidence>
<evidence type="ECO:0000313" key="9">
    <source>
        <dbReference type="EMBL" id="KXG76139.1"/>
    </source>
</evidence>
<comment type="caution">
    <text evidence="9">The sequence shown here is derived from an EMBL/GenBank/DDBJ whole genome shotgun (WGS) entry which is preliminary data.</text>
</comment>
<evidence type="ECO:0000256" key="3">
    <source>
        <dbReference type="ARBA" id="ARBA00022833"/>
    </source>
</evidence>
<dbReference type="InterPro" id="IPR036390">
    <property type="entry name" value="WH_DNA-bd_sf"/>
</dbReference>
<dbReference type="CDD" id="cd07153">
    <property type="entry name" value="Fur_like"/>
    <property type="match status" value="1"/>
</dbReference>
<feature type="binding site" evidence="7">
    <location>
        <position position="175"/>
    </location>
    <ligand>
        <name>Zn(2+)</name>
        <dbReference type="ChEBI" id="CHEBI:29105"/>
    </ligand>
</feature>
<dbReference type="STRING" id="520762.AN619_10960"/>
<feature type="binding site" evidence="8">
    <location>
        <position position="167"/>
    </location>
    <ligand>
        <name>Fe cation</name>
        <dbReference type="ChEBI" id="CHEBI:24875"/>
    </ligand>
</feature>
<feature type="binding site" evidence="7">
    <location>
        <position position="136"/>
    </location>
    <ligand>
        <name>Zn(2+)</name>
        <dbReference type="ChEBI" id="CHEBI:29105"/>
    </ligand>
</feature>
<dbReference type="GO" id="GO:0003700">
    <property type="term" value="F:DNA-binding transcription factor activity"/>
    <property type="evidence" value="ECO:0007669"/>
    <property type="project" value="InterPro"/>
</dbReference>
<evidence type="ECO:0000256" key="2">
    <source>
        <dbReference type="ARBA" id="ARBA00022491"/>
    </source>
</evidence>
<evidence type="ECO:0000313" key="10">
    <source>
        <dbReference type="Proteomes" id="UP000070456"/>
    </source>
</evidence>
<keyword evidence="2" id="KW-0678">Repressor</keyword>
<comment type="cofactor">
    <cofactor evidence="8">
        <name>Mn(2+)</name>
        <dbReference type="ChEBI" id="CHEBI:29035"/>
    </cofactor>
    <cofactor evidence="8">
        <name>Fe(2+)</name>
        <dbReference type="ChEBI" id="CHEBI:29033"/>
    </cofactor>
    <text evidence="8">Binds 1 Mn(2+) or Fe(2+) ion per subunit.</text>
</comment>